<feature type="compositionally biased region" description="Basic residues" evidence="1">
    <location>
        <begin position="33"/>
        <end position="42"/>
    </location>
</feature>
<dbReference type="AlphaFoldDB" id="B9RLI4"/>
<keyword evidence="2" id="KW-0472">Membrane</keyword>
<keyword evidence="2" id="KW-1133">Transmembrane helix</keyword>
<keyword evidence="4" id="KW-1185">Reference proteome</keyword>
<name>B9RLI4_RICCO</name>
<evidence type="ECO:0000256" key="1">
    <source>
        <dbReference type="SAM" id="MobiDB-lite"/>
    </source>
</evidence>
<evidence type="ECO:0000313" key="3">
    <source>
        <dbReference type="EMBL" id="EEF47709.1"/>
    </source>
</evidence>
<feature type="region of interest" description="Disordered" evidence="1">
    <location>
        <begin position="33"/>
        <end position="53"/>
    </location>
</feature>
<dbReference type="Proteomes" id="UP000008311">
    <property type="component" value="Unassembled WGS sequence"/>
</dbReference>
<protein>
    <submittedName>
        <fullName evidence="3">Uncharacterized protein</fullName>
    </submittedName>
</protein>
<reference evidence="4" key="1">
    <citation type="journal article" date="2010" name="Nat. Biotechnol.">
        <title>Draft genome sequence of the oilseed species Ricinus communis.</title>
        <authorList>
            <person name="Chan A.P."/>
            <person name="Crabtree J."/>
            <person name="Zhao Q."/>
            <person name="Lorenzi H."/>
            <person name="Orvis J."/>
            <person name="Puiu D."/>
            <person name="Melake-Berhan A."/>
            <person name="Jones K.M."/>
            <person name="Redman J."/>
            <person name="Chen G."/>
            <person name="Cahoon E.B."/>
            <person name="Gedil M."/>
            <person name="Stanke M."/>
            <person name="Haas B.J."/>
            <person name="Wortman J.R."/>
            <person name="Fraser-Liggett C.M."/>
            <person name="Ravel J."/>
            <person name="Rabinowicz P.D."/>
        </authorList>
    </citation>
    <scope>NUCLEOTIDE SEQUENCE [LARGE SCALE GENOMIC DNA]</scope>
    <source>
        <strain evidence="4">cv. Hale</strain>
    </source>
</reference>
<organism evidence="3 4">
    <name type="scientific">Ricinus communis</name>
    <name type="common">Castor bean</name>
    <dbReference type="NCBI Taxonomy" id="3988"/>
    <lineage>
        <taxon>Eukaryota</taxon>
        <taxon>Viridiplantae</taxon>
        <taxon>Streptophyta</taxon>
        <taxon>Embryophyta</taxon>
        <taxon>Tracheophyta</taxon>
        <taxon>Spermatophyta</taxon>
        <taxon>Magnoliopsida</taxon>
        <taxon>eudicotyledons</taxon>
        <taxon>Gunneridae</taxon>
        <taxon>Pentapetalae</taxon>
        <taxon>rosids</taxon>
        <taxon>fabids</taxon>
        <taxon>Malpighiales</taxon>
        <taxon>Euphorbiaceae</taxon>
        <taxon>Acalyphoideae</taxon>
        <taxon>Acalypheae</taxon>
        <taxon>Ricinus</taxon>
    </lineage>
</organism>
<sequence>MVMAIVGPGLGGGVGVVVTEFFCCLVSKAPKKSRNCRSGRRSKGTEESGVPLESTFAVGGGGEAAVGSSARRALDFSTEVVQCR</sequence>
<feature type="transmembrane region" description="Helical" evidence="2">
    <location>
        <begin position="6"/>
        <end position="27"/>
    </location>
</feature>
<dbReference type="EMBL" id="EQ973788">
    <property type="protein sequence ID" value="EEF47709.1"/>
    <property type="molecule type" value="Genomic_DNA"/>
</dbReference>
<accession>B9RLI4</accession>
<proteinExistence type="predicted"/>
<evidence type="ECO:0000256" key="2">
    <source>
        <dbReference type="SAM" id="Phobius"/>
    </source>
</evidence>
<dbReference type="InParanoid" id="B9RLI4"/>
<evidence type="ECO:0000313" key="4">
    <source>
        <dbReference type="Proteomes" id="UP000008311"/>
    </source>
</evidence>
<keyword evidence="2" id="KW-0812">Transmembrane</keyword>
<gene>
    <name evidence="3" type="ORF">RCOM_1467370</name>
</gene>